<dbReference type="Pfam" id="PF00809">
    <property type="entry name" value="Pterin_bind"/>
    <property type="match status" value="1"/>
</dbReference>
<evidence type="ECO:0000256" key="11">
    <source>
        <dbReference type="ARBA" id="ARBA00030193"/>
    </source>
</evidence>
<evidence type="ECO:0000256" key="5">
    <source>
        <dbReference type="ARBA" id="ARBA00012458"/>
    </source>
</evidence>
<proteinExistence type="inferred from homology"/>
<organism evidence="14 15">
    <name type="scientific">Nonomuraea endophytica</name>
    <dbReference type="NCBI Taxonomy" id="714136"/>
    <lineage>
        <taxon>Bacteria</taxon>
        <taxon>Bacillati</taxon>
        <taxon>Actinomycetota</taxon>
        <taxon>Actinomycetes</taxon>
        <taxon>Streptosporangiales</taxon>
        <taxon>Streptosporangiaceae</taxon>
        <taxon>Nonomuraea</taxon>
    </lineage>
</organism>
<keyword evidence="8 12" id="KW-0479">Metal-binding</keyword>
<comment type="cofactor">
    <cofactor evidence="2 12">
        <name>Mg(2+)</name>
        <dbReference type="ChEBI" id="CHEBI:18420"/>
    </cofactor>
</comment>
<evidence type="ECO:0000256" key="9">
    <source>
        <dbReference type="ARBA" id="ARBA00022842"/>
    </source>
</evidence>
<evidence type="ECO:0000256" key="6">
    <source>
        <dbReference type="ARBA" id="ARBA00016919"/>
    </source>
</evidence>
<protein>
    <recommendedName>
        <fullName evidence="6 12">Dihydropteroate synthase</fullName>
        <shortName evidence="12">DHPS</shortName>
        <ecNumber evidence="5 12">2.5.1.15</ecNumber>
    </recommendedName>
    <alternativeName>
        <fullName evidence="11 12">Dihydropteroate pyrophosphorylase</fullName>
    </alternativeName>
</protein>
<accession>A0A7W8AB04</accession>
<dbReference type="InterPro" id="IPR006390">
    <property type="entry name" value="DHP_synth_dom"/>
</dbReference>
<gene>
    <name evidence="14" type="ORF">HNR40_008341</name>
</gene>
<dbReference type="PROSITE" id="PS00792">
    <property type="entry name" value="DHPS_1"/>
    <property type="match status" value="1"/>
</dbReference>
<dbReference type="GO" id="GO:0046872">
    <property type="term" value="F:metal ion binding"/>
    <property type="evidence" value="ECO:0007669"/>
    <property type="project" value="UniProtKB-KW"/>
</dbReference>
<dbReference type="EMBL" id="JACHIN010000014">
    <property type="protein sequence ID" value="MBB5082845.1"/>
    <property type="molecule type" value="Genomic_DNA"/>
</dbReference>
<dbReference type="EC" id="2.5.1.15" evidence="5 12"/>
<comment type="function">
    <text evidence="12">Catalyzes the condensation of para-aminobenzoate (pABA) with 6-hydroxymethyl-7,8-dihydropterin diphosphate (DHPt-PP) to form 7,8-dihydropteroate (H2Pte), the immediate precursor of folate derivatives.</text>
</comment>
<dbReference type="Proteomes" id="UP000568380">
    <property type="component" value="Unassembled WGS sequence"/>
</dbReference>
<dbReference type="GO" id="GO:0004156">
    <property type="term" value="F:dihydropteroate synthase activity"/>
    <property type="evidence" value="ECO:0007669"/>
    <property type="project" value="UniProtKB-EC"/>
</dbReference>
<evidence type="ECO:0000256" key="8">
    <source>
        <dbReference type="ARBA" id="ARBA00022723"/>
    </source>
</evidence>
<dbReference type="PROSITE" id="PS00793">
    <property type="entry name" value="DHPS_2"/>
    <property type="match status" value="1"/>
</dbReference>
<evidence type="ECO:0000256" key="12">
    <source>
        <dbReference type="RuleBase" id="RU361205"/>
    </source>
</evidence>
<dbReference type="GO" id="GO:0046656">
    <property type="term" value="P:folic acid biosynthetic process"/>
    <property type="evidence" value="ECO:0007669"/>
    <property type="project" value="UniProtKB-KW"/>
</dbReference>
<comment type="caution">
    <text evidence="14">The sequence shown here is derived from an EMBL/GenBank/DDBJ whole genome shotgun (WGS) entry which is preliminary data.</text>
</comment>
<dbReference type="CDD" id="cd00739">
    <property type="entry name" value="DHPS"/>
    <property type="match status" value="1"/>
</dbReference>
<comment type="similarity">
    <text evidence="4 12">Belongs to the DHPS family.</text>
</comment>
<evidence type="ECO:0000256" key="10">
    <source>
        <dbReference type="ARBA" id="ARBA00022909"/>
    </source>
</evidence>
<sequence>MMRVPGLPAEDRCLVMGVVNVTPDSFSDGGLWFDEAAAIRHGLELVAEGADIVDVGGESTRPGAARVALDEELARVVPVIRALAGEGVAVSVDTMRAEVAKAAVEAGARLVNDVSGGLADPDMPQVVAATGVPYVVMHWRGHSHDMDNRAVYEDVVTEVGEELAKRVDYVLAEGVSAEQVVLDPGLGFAKNAEHNWAVLAGIERLAELGFPLLVGASRKRFLGRLLADADGTPRPFSRSDHATLAVTALAARAGAWCVRVHEVGPNADAVRVAAAWKRAEG</sequence>
<evidence type="ECO:0000313" key="14">
    <source>
        <dbReference type="EMBL" id="MBB5082845.1"/>
    </source>
</evidence>
<keyword evidence="10 12" id="KW-0289">Folate biosynthesis</keyword>
<evidence type="ECO:0000256" key="4">
    <source>
        <dbReference type="ARBA" id="ARBA00009503"/>
    </source>
</evidence>
<feature type="domain" description="Pterin-binding" evidence="13">
    <location>
        <begin position="13"/>
        <end position="271"/>
    </location>
</feature>
<keyword evidence="9 12" id="KW-0460">Magnesium</keyword>
<name>A0A7W8AB04_9ACTN</name>
<evidence type="ECO:0000256" key="3">
    <source>
        <dbReference type="ARBA" id="ARBA00004763"/>
    </source>
</evidence>
<dbReference type="PANTHER" id="PTHR20941">
    <property type="entry name" value="FOLATE SYNTHESIS PROTEINS"/>
    <property type="match status" value="1"/>
</dbReference>
<dbReference type="GO" id="GO:0005829">
    <property type="term" value="C:cytosol"/>
    <property type="evidence" value="ECO:0007669"/>
    <property type="project" value="TreeGrafter"/>
</dbReference>
<comment type="pathway">
    <text evidence="3 12">Cofactor biosynthesis; tetrahydrofolate biosynthesis; 7,8-dihydrofolate from 2-amino-4-hydroxy-6-hydroxymethyl-7,8-dihydropteridine diphosphate and 4-aminobenzoate: step 1/2.</text>
</comment>
<dbReference type="GO" id="GO:0046654">
    <property type="term" value="P:tetrahydrofolate biosynthetic process"/>
    <property type="evidence" value="ECO:0007669"/>
    <property type="project" value="UniProtKB-UniPathway"/>
</dbReference>
<evidence type="ECO:0000256" key="7">
    <source>
        <dbReference type="ARBA" id="ARBA00022679"/>
    </source>
</evidence>
<evidence type="ECO:0000259" key="13">
    <source>
        <dbReference type="PROSITE" id="PS50972"/>
    </source>
</evidence>
<dbReference type="FunFam" id="3.20.20.20:FF:000006">
    <property type="entry name" value="Dihydropteroate synthase"/>
    <property type="match status" value="1"/>
</dbReference>
<dbReference type="SUPFAM" id="SSF51717">
    <property type="entry name" value="Dihydropteroate synthetase-like"/>
    <property type="match status" value="1"/>
</dbReference>
<comment type="catalytic activity">
    <reaction evidence="1">
        <text>(7,8-dihydropterin-6-yl)methyl diphosphate + 4-aminobenzoate = 7,8-dihydropteroate + diphosphate</text>
        <dbReference type="Rhea" id="RHEA:19949"/>
        <dbReference type="ChEBI" id="CHEBI:17836"/>
        <dbReference type="ChEBI" id="CHEBI:17839"/>
        <dbReference type="ChEBI" id="CHEBI:33019"/>
        <dbReference type="ChEBI" id="CHEBI:72950"/>
        <dbReference type="EC" id="2.5.1.15"/>
    </reaction>
</comment>
<keyword evidence="15" id="KW-1185">Reference proteome</keyword>
<dbReference type="PROSITE" id="PS50972">
    <property type="entry name" value="PTERIN_BINDING"/>
    <property type="match status" value="1"/>
</dbReference>
<dbReference type="NCBIfam" id="TIGR01496">
    <property type="entry name" value="DHPS"/>
    <property type="match status" value="1"/>
</dbReference>
<evidence type="ECO:0000256" key="1">
    <source>
        <dbReference type="ARBA" id="ARBA00000012"/>
    </source>
</evidence>
<reference evidence="14 15" key="1">
    <citation type="submission" date="2020-08" db="EMBL/GenBank/DDBJ databases">
        <title>Genomic Encyclopedia of Type Strains, Phase IV (KMG-IV): sequencing the most valuable type-strain genomes for metagenomic binning, comparative biology and taxonomic classification.</title>
        <authorList>
            <person name="Goeker M."/>
        </authorList>
    </citation>
    <scope>NUCLEOTIDE SEQUENCE [LARGE SCALE GENOMIC DNA]</scope>
    <source>
        <strain evidence="14 15">DSM 45385</strain>
    </source>
</reference>
<dbReference type="Gene3D" id="3.20.20.20">
    <property type="entry name" value="Dihydropteroate synthase-like"/>
    <property type="match status" value="1"/>
</dbReference>
<dbReference type="InterPro" id="IPR011005">
    <property type="entry name" value="Dihydropteroate_synth-like_sf"/>
</dbReference>
<dbReference type="InterPro" id="IPR045031">
    <property type="entry name" value="DHP_synth-like"/>
</dbReference>
<dbReference type="AlphaFoldDB" id="A0A7W8AB04"/>
<dbReference type="UniPathway" id="UPA00077">
    <property type="reaction ID" value="UER00156"/>
</dbReference>
<keyword evidence="7 12" id="KW-0808">Transferase</keyword>
<evidence type="ECO:0000313" key="15">
    <source>
        <dbReference type="Proteomes" id="UP000568380"/>
    </source>
</evidence>
<dbReference type="InterPro" id="IPR000489">
    <property type="entry name" value="Pterin-binding_dom"/>
</dbReference>
<dbReference type="PANTHER" id="PTHR20941:SF1">
    <property type="entry name" value="FOLIC ACID SYNTHESIS PROTEIN FOL1"/>
    <property type="match status" value="1"/>
</dbReference>
<evidence type="ECO:0000256" key="2">
    <source>
        <dbReference type="ARBA" id="ARBA00001946"/>
    </source>
</evidence>